<evidence type="ECO:0000313" key="4">
    <source>
        <dbReference type="Proteomes" id="UP000656813"/>
    </source>
</evidence>
<proteinExistence type="predicted"/>
<accession>A0A8J2ZQA1</accession>
<dbReference type="PROSITE" id="PS50965">
    <property type="entry name" value="NERD"/>
    <property type="match status" value="1"/>
</dbReference>
<sequence length="290" mass="33582">MLLFINLFRKKHKEPQNKKTSKSTPNETKTTRTHEEVAARKGELGEYKIDIQLEQLPKDCRYISDMLIANSKTKSGYSQIDHLVITPYGIYVIETKNFQGTIYGGKDKKTWLVNGKFKFMSPFVQNYGHIRALESIIPQKYHNYFISMVSFTKRSTFKVDTEYREISSNELIVYDVELSEFIHRKNSVLRLTNKESLLTELDISTIYEALLKANITNKDTRKNHVEALKNPKTDVSPKKDYSCVVCNKPVSEKVKTFCLSNKKFNGKIYCYDHQKSVSKAIYNLAKSPES</sequence>
<reference evidence="3" key="2">
    <citation type="submission" date="2020-09" db="EMBL/GenBank/DDBJ databases">
        <authorList>
            <person name="Sun Q."/>
            <person name="Zhou Y."/>
        </authorList>
    </citation>
    <scope>NUCLEOTIDE SEQUENCE</scope>
    <source>
        <strain evidence="3">CGMCC 1.12777</strain>
    </source>
</reference>
<dbReference type="Pfam" id="PF08378">
    <property type="entry name" value="NERD"/>
    <property type="match status" value="1"/>
</dbReference>
<feature type="domain" description="NERD" evidence="2">
    <location>
        <begin position="41"/>
        <end position="156"/>
    </location>
</feature>
<dbReference type="InterPro" id="IPR011528">
    <property type="entry name" value="NERD"/>
</dbReference>
<evidence type="ECO:0000256" key="1">
    <source>
        <dbReference type="SAM" id="MobiDB-lite"/>
    </source>
</evidence>
<dbReference type="AlphaFoldDB" id="A0A8J2ZQA1"/>
<dbReference type="RefSeq" id="WP_188494851.1">
    <property type="nucleotide sequence ID" value="NZ_BMFV01000001.1"/>
</dbReference>
<comment type="caution">
    <text evidence="3">The sequence shown here is derived from an EMBL/GenBank/DDBJ whole genome shotgun (WGS) entry which is preliminary data.</text>
</comment>
<evidence type="ECO:0000313" key="3">
    <source>
        <dbReference type="EMBL" id="GGH73259.1"/>
    </source>
</evidence>
<evidence type="ECO:0000259" key="2">
    <source>
        <dbReference type="PROSITE" id="PS50965"/>
    </source>
</evidence>
<protein>
    <recommendedName>
        <fullName evidence="2">NERD domain-containing protein</fullName>
    </recommendedName>
</protein>
<gene>
    <name evidence="3" type="ORF">GCM10007096_00310</name>
</gene>
<dbReference type="Proteomes" id="UP000656813">
    <property type="component" value="Unassembled WGS sequence"/>
</dbReference>
<keyword evidence="4" id="KW-1185">Reference proteome</keyword>
<name>A0A8J2ZQA1_9BACL</name>
<reference evidence="3" key="1">
    <citation type="journal article" date="2014" name="Int. J. Syst. Evol. Microbiol.">
        <title>Complete genome sequence of Corynebacterium casei LMG S-19264T (=DSM 44701T), isolated from a smear-ripened cheese.</title>
        <authorList>
            <consortium name="US DOE Joint Genome Institute (JGI-PGF)"/>
            <person name="Walter F."/>
            <person name="Albersmeier A."/>
            <person name="Kalinowski J."/>
            <person name="Ruckert C."/>
        </authorList>
    </citation>
    <scope>NUCLEOTIDE SEQUENCE</scope>
    <source>
        <strain evidence="3">CGMCC 1.12777</strain>
    </source>
</reference>
<organism evidence="3 4">
    <name type="scientific">Pullulanibacillus pueri</name>
    <dbReference type="NCBI Taxonomy" id="1437324"/>
    <lineage>
        <taxon>Bacteria</taxon>
        <taxon>Bacillati</taxon>
        <taxon>Bacillota</taxon>
        <taxon>Bacilli</taxon>
        <taxon>Bacillales</taxon>
        <taxon>Sporolactobacillaceae</taxon>
        <taxon>Pullulanibacillus</taxon>
    </lineage>
</organism>
<dbReference type="EMBL" id="BMFV01000001">
    <property type="protein sequence ID" value="GGH73259.1"/>
    <property type="molecule type" value="Genomic_DNA"/>
</dbReference>
<feature type="region of interest" description="Disordered" evidence="1">
    <location>
        <begin position="12"/>
        <end position="34"/>
    </location>
</feature>